<dbReference type="SMART" id="SM00387">
    <property type="entry name" value="HATPase_c"/>
    <property type="match status" value="1"/>
</dbReference>
<dbReference type="InterPro" id="IPR029016">
    <property type="entry name" value="GAF-like_dom_sf"/>
</dbReference>
<evidence type="ECO:0000313" key="11">
    <source>
        <dbReference type="Proteomes" id="UP000215224"/>
    </source>
</evidence>
<dbReference type="PANTHER" id="PTHR43065:SF10">
    <property type="entry name" value="PEROXIDE STRESS-ACTIVATED HISTIDINE KINASE MAK3"/>
    <property type="match status" value="1"/>
</dbReference>
<dbReference type="InterPro" id="IPR036097">
    <property type="entry name" value="HisK_dim/P_sf"/>
</dbReference>
<evidence type="ECO:0000259" key="9">
    <source>
        <dbReference type="PROSITE" id="PS50109"/>
    </source>
</evidence>
<sequence>MLNEYLAKVRHRCIENKLDPKLIPSFTKISWNELNRIRDEYKERLAVIQTFMERFIYRNSGIPVLVTVTDADGNFIDYLGDKSLEETVVHQVGLQMGVQFKEELVGISSIRAAIDLEIPVQLIGTDHYHEFLHQSACYSVPLHVNEKLIGTISIMTFLNNAHPMILTSLETVVDFIERELELLDRNRYLDEMNEMILKQANTGYIVIDKDGKVVKVNPKAQAMIQSIKEEETLIQDLAPFNELYVLFSRGEAIRGNKVVLTNEEENLTCLVDYFPFPQGTLIQIHDISEYQKTECYIQNAEKLSIVGQLAAGVAHEIKNPLTTIKGFMQFIQEDQLDSRYLSVILKEIERINEITNEFLVLARPTERAKEWYDVKTLLQEMDVLLSSFTIQKNIEIVQDYMEIPRIYCDGNQLKQVFINIVMNSVEALEPNGNIHISVQKNSNNFILIRFVDNGCGFPKQILESVGKPFITTKENGNGLGIMICKRIVETIHSGTLNLYNNEQGGAVVEVLLPIGKD</sequence>
<keyword evidence="8" id="KW-0902">Two-component regulatory system</keyword>
<dbReference type="CDD" id="cd00082">
    <property type="entry name" value="HisKA"/>
    <property type="match status" value="1"/>
</dbReference>
<dbReference type="InterPro" id="IPR003594">
    <property type="entry name" value="HATPase_dom"/>
</dbReference>
<dbReference type="InterPro" id="IPR005467">
    <property type="entry name" value="His_kinase_dom"/>
</dbReference>
<evidence type="ECO:0000256" key="7">
    <source>
        <dbReference type="ARBA" id="ARBA00022840"/>
    </source>
</evidence>
<dbReference type="EC" id="2.7.13.3" evidence="2"/>
<dbReference type="InterPro" id="IPR004358">
    <property type="entry name" value="Sig_transdc_His_kin-like_C"/>
</dbReference>
<dbReference type="Gene3D" id="3.30.450.40">
    <property type="match status" value="1"/>
</dbReference>
<comment type="catalytic activity">
    <reaction evidence="1">
        <text>ATP + protein L-histidine = ADP + protein N-phospho-L-histidine.</text>
        <dbReference type="EC" id="2.7.13.3"/>
    </reaction>
</comment>
<keyword evidence="7" id="KW-0067">ATP-binding</keyword>
<name>A0A223KMM4_9BACI</name>
<dbReference type="RefSeq" id="WP_066412154.1">
    <property type="nucleotide sequence ID" value="NZ_CP018866.1"/>
</dbReference>
<organism evidence="10 11">
    <name type="scientific">Sutcliffiella cohnii</name>
    <dbReference type="NCBI Taxonomy" id="33932"/>
    <lineage>
        <taxon>Bacteria</taxon>
        <taxon>Bacillati</taxon>
        <taxon>Bacillota</taxon>
        <taxon>Bacilli</taxon>
        <taxon>Bacillales</taxon>
        <taxon>Bacillaceae</taxon>
        <taxon>Sutcliffiella</taxon>
    </lineage>
</organism>
<dbReference type="KEGG" id="bcoh:BC6307_05210"/>
<evidence type="ECO:0000313" key="10">
    <source>
        <dbReference type="EMBL" id="AST90722.1"/>
    </source>
</evidence>
<dbReference type="PROSITE" id="PS50109">
    <property type="entry name" value="HIS_KIN"/>
    <property type="match status" value="1"/>
</dbReference>
<dbReference type="Pfam" id="PF02518">
    <property type="entry name" value="HATPase_c"/>
    <property type="match status" value="1"/>
</dbReference>
<keyword evidence="6" id="KW-0418">Kinase</keyword>
<dbReference type="Proteomes" id="UP000215224">
    <property type="component" value="Chromosome"/>
</dbReference>
<feature type="domain" description="Histidine kinase" evidence="9">
    <location>
        <begin position="312"/>
        <end position="516"/>
    </location>
</feature>
<dbReference type="InterPro" id="IPR003661">
    <property type="entry name" value="HisK_dim/P_dom"/>
</dbReference>
<dbReference type="SMART" id="SM00388">
    <property type="entry name" value="HisKA"/>
    <property type="match status" value="1"/>
</dbReference>
<dbReference type="SUPFAM" id="SSF47384">
    <property type="entry name" value="Homodimeric domain of signal transducing histidine kinase"/>
    <property type="match status" value="1"/>
</dbReference>
<keyword evidence="5" id="KW-0547">Nucleotide-binding</keyword>
<evidence type="ECO:0000256" key="2">
    <source>
        <dbReference type="ARBA" id="ARBA00012438"/>
    </source>
</evidence>
<dbReference type="PRINTS" id="PR00344">
    <property type="entry name" value="BCTRLSENSOR"/>
</dbReference>
<dbReference type="STRING" id="1314751.GCA_001591425_00690"/>
<dbReference type="PANTHER" id="PTHR43065">
    <property type="entry name" value="SENSOR HISTIDINE KINASE"/>
    <property type="match status" value="1"/>
</dbReference>
<gene>
    <name evidence="10" type="ORF">BC6307_05210</name>
</gene>
<evidence type="ECO:0000256" key="1">
    <source>
        <dbReference type="ARBA" id="ARBA00000085"/>
    </source>
</evidence>
<reference evidence="10 11" key="1">
    <citation type="submission" date="2016-12" db="EMBL/GenBank/DDBJ databases">
        <title>The whole genome sequencing and assembly of Bacillus cohnii DSM 6307T strain.</title>
        <authorList>
            <person name="Lee Y.-J."/>
            <person name="Yi H."/>
            <person name="Bahn Y.-S."/>
            <person name="Kim J.F."/>
            <person name="Lee D.-W."/>
        </authorList>
    </citation>
    <scope>NUCLEOTIDE SEQUENCE [LARGE SCALE GENOMIC DNA]</scope>
    <source>
        <strain evidence="10 11">DSM 6307</strain>
    </source>
</reference>
<dbReference type="InterPro" id="IPR036890">
    <property type="entry name" value="HATPase_C_sf"/>
</dbReference>
<dbReference type="Gene3D" id="3.30.565.10">
    <property type="entry name" value="Histidine kinase-like ATPase, C-terminal domain"/>
    <property type="match status" value="1"/>
</dbReference>
<evidence type="ECO:0000256" key="4">
    <source>
        <dbReference type="ARBA" id="ARBA00022679"/>
    </source>
</evidence>
<dbReference type="Pfam" id="PF00512">
    <property type="entry name" value="HisKA"/>
    <property type="match status" value="1"/>
</dbReference>
<accession>A0A223KMM4</accession>
<dbReference type="SUPFAM" id="SSF55874">
    <property type="entry name" value="ATPase domain of HSP90 chaperone/DNA topoisomerase II/histidine kinase"/>
    <property type="match status" value="1"/>
</dbReference>
<evidence type="ECO:0000256" key="6">
    <source>
        <dbReference type="ARBA" id="ARBA00022777"/>
    </source>
</evidence>
<proteinExistence type="predicted"/>
<keyword evidence="3" id="KW-0597">Phosphoprotein</keyword>
<dbReference type="Gene3D" id="1.10.287.130">
    <property type="match status" value="1"/>
</dbReference>
<evidence type="ECO:0000256" key="5">
    <source>
        <dbReference type="ARBA" id="ARBA00022741"/>
    </source>
</evidence>
<keyword evidence="4" id="KW-0808">Transferase</keyword>
<dbReference type="AlphaFoldDB" id="A0A223KMM4"/>
<dbReference type="GO" id="GO:0000155">
    <property type="term" value="F:phosphorelay sensor kinase activity"/>
    <property type="evidence" value="ECO:0007669"/>
    <property type="project" value="InterPro"/>
</dbReference>
<dbReference type="Gene3D" id="3.30.450.20">
    <property type="entry name" value="PAS domain"/>
    <property type="match status" value="1"/>
</dbReference>
<evidence type="ECO:0000256" key="8">
    <source>
        <dbReference type="ARBA" id="ARBA00023012"/>
    </source>
</evidence>
<dbReference type="GO" id="GO:0005524">
    <property type="term" value="F:ATP binding"/>
    <property type="evidence" value="ECO:0007669"/>
    <property type="project" value="UniProtKB-KW"/>
</dbReference>
<evidence type="ECO:0000256" key="3">
    <source>
        <dbReference type="ARBA" id="ARBA00022553"/>
    </source>
</evidence>
<protein>
    <recommendedName>
        <fullName evidence="2">histidine kinase</fullName>
        <ecNumber evidence="2">2.7.13.3</ecNumber>
    </recommendedName>
</protein>
<dbReference type="EMBL" id="CP018866">
    <property type="protein sequence ID" value="AST90722.1"/>
    <property type="molecule type" value="Genomic_DNA"/>
</dbReference>
<keyword evidence="11" id="KW-1185">Reference proteome</keyword>